<feature type="domain" description="Tc1-like transposase DDE" evidence="1">
    <location>
        <begin position="9"/>
        <end position="154"/>
    </location>
</feature>
<dbReference type="Gene3D" id="3.30.420.10">
    <property type="entry name" value="Ribonuclease H-like superfamily/Ribonuclease H"/>
    <property type="match status" value="1"/>
</dbReference>
<evidence type="ECO:0000313" key="2">
    <source>
        <dbReference type="EMBL" id="MDP9921830.1"/>
    </source>
</evidence>
<dbReference type="NCBIfam" id="NF033545">
    <property type="entry name" value="transpos_IS630"/>
    <property type="match status" value="1"/>
</dbReference>
<dbReference type="GO" id="GO:0003676">
    <property type="term" value="F:nucleic acid binding"/>
    <property type="evidence" value="ECO:0007669"/>
    <property type="project" value="InterPro"/>
</dbReference>
<protein>
    <submittedName>
        <fullName evidence="2">Transposase</fullName>
    </submittedName>
</protein>
<sequence length="196" mass="22210">SPPDNALVLCVDEKSQCQALERTQPMLPLGLGYVEGVTHDYVRHGTTTLFAALNVLNGAVLAECKPRHRHQEFLAFLRTIDKSVPVELDIHCIVDNYATHSHPKVRAWLAARPRWNMHFIPTYSSWLNQVERFFGLITDKTIRRGSFSSVKDLISKIDHFVASYNQTCKPFAWTATADSILEKLHRLCSRISGTAH</sequence>
<dbReference type="RefSeq" id="WP_307635824.1">
    <property type="nucleotide sequence ID" value="NZ_JAUSRR010000002.1"/>
</dbReference>
<evidence type="ECO:0000313" key="3">
    <source>
        <dbReference type="Proteomes" id="UP001244295"/>
    </source>
</evidence>
<dbReference type="Pfam" id="PF13358">
    <property type="entry name" value="DDE_3"/>
    <property type="match status" value="1"/>
</dbReference>
<name>A0AAW8DR08_9BURK</name>
<dbReference type="AlphaFoldDB" id="A0AAW8DR08"/>
<dbReference type="InterPro" id="IPR038717">
    <property type="entry name" value="Tc1-like_DDE_dom"/>
</dbReference>
<dbReference type="EMBL" id="JAUSRR010000002">
    <property type="protein sequence ID" value="MDP9921830.1"/>
    <property type="molecule type" value="Genomic_DNA"/>
</dbReference>
<dbReference type="Proteomes" id="UP001244295">
    <property type="component" value="Unassembled WGS sequence"/>
</dbReference>
<proteinExistence type="predicted"/>
<evidence type="ECO:0000259" key="1">
    <source>
        <dbReference type="Pfam" id="PF13358"/>
    </source>
</evidence>
<feature type="non-terminal residue" evidence="2">
    <location>
        <position position="1"/>
    </location>
</feature>
<comment type="caution">
    <text evidence="2">The sequence shown here is derived from an EMBL/GenBank/DDBJ whole genome shotgun (WGS) entry which is preliminary data.</text>
</comment>
<dbReference type="InterPro" id="IPR012337">
    <property type="entry name" value="RNaseH-like_sf"/>
</dbReference>
<organism evidence="2 3">
    <name type="scientific">Variovorax boronicumulans</name>
    <dbReference type="NCBI Taxonomy" id="436515"/>
    <lineage>
        <taxon>Bacteria</taxon>
        <taxon>Pseudomonadati</taxon>
        <taxon>Pseudomonadota</taxon>
        <taxon>Betaproteobacteria</taxon>
        <taxon>Burkholderiales</taxon>
        <taxon>Comamonadaceae</taxon>
        <taxon>Variovorax</taxon>
    </lineage>
</organism>
<dbReference type="SUPFAM" id="SSF53098">
    <property type="entry name" value="Ribonuclease H-like"/>
    <property type="match status" value="1"/>
</dbReference>
<reference evidence="2" key="1">
    <citation type="submission" date="2023-07" db="EMBL/GenBank/DDBJ databases">
        <title>Sorghum-associated microbial communities from plants grown in Nebraska, USA.</title>
        <authorList>
            <person name="Schachtman D."/>
        </authorList>
    </citation>
    <scope>NUCLEOTIDE SEQUENCE</scope>
    <source>
        <strain evidence="2">DS2795</strain>
    </source>
</reference>
<dbReference type="InterPro" id="IPR036397">
    <property type="entry name" value="RNaseH_sf"/>
</dbReference>
<accession>A0AAW8DR08</accession>
<dbReference type="InterPro" id="IPR047655">
    <property type="entry name" value="Transpos_IS630-like"/>
</dbReference>
<gene>
    <name evidence="2" type="ORF">J2W25_000845</name>
</gene>